<dbReference type="Proteomes" id="UP000222542">
    <property type="component" value="Unassembled WGS sequence"/>
</dbReference>
<keyword evidence="6" id="KW-0804">Transcription</keyword>
<sequence length="410" mass="47001">MQGLSLDFEQNYLDNMQYLFNDPDFSQILSEIQSPRQYSSIPDHQNGIFQQNIHQENQDSVPISQETTENVTQPILLDDRPKKYKGVRRRPWGKYAAEIRDPHRRGARLWLGTYETPEDAALAYDRTAYRLRGTSALLNFPHLIESNVTEINRVRPRRRPRTPEICSRCSSPPPSIGDNNQSNNNNTDGPSSKRRNVELINSLATANNLDSQKIQSPRQYSSIPDHQNGIFQQNIHQENQDSVPISQETTENVTQPILLDDRPKKYKGVRRRPWGKYAAEIRDPHRRGARLWLGTYETPEDAALAYDRTAYRLRGTSALLNFPHLIESNVTEINRVRPRRRPRTPEICSRCSSPPPSIGDNNQSNNNNTDGPSSKRRNVELINSLATANNLDSQSIIMERCLTSNNYLFA</sequence>
<accession>A0A2G3AHI3</accession>
<feature type="region of interest" description="Disordered" evidence="8">
    <location>
        <begin position="336"/>
        <end position="375"/>
    </location>
</feature>
<dbReference type="InterPro" id="IPR001471">
    <property type="entry name" value="AP2/ERF_dom"/>
</dbReference>
<dbReference type="CDD" id="cd00018">
    <property type="entry name" value="AP2"/>
    <property type="match status" value="2"/>
</dbReference>
<keyword evidence="5" id="KW-0010">Activator</keyword>
<dbReference type="Gramene" id="PHT93670">
    <property type="protein sequence ID" value="PHT93670"/>
    <property type="gene ID" value="T459_01552"/>
</dbReference>
<dbReference type="GO" id="GO:0003700">
    <property type="term" value="F:DNA-binding transcription factor activity"/>
    <property type="evidence" value="ECO:0007669"/>
    <property type="project" value="InterPro"/>
</dbReference>
<comment type="subcellular location">
    <subcellularLocation>
        <location evidence="1">Nucleus</location>
    </subcellularLocation>
</comment>
<dbReference type="PANTHER" id="PTHR31190">
    <property type="entry name" value="DNA-BINDING DOMAIN"/>
    <property type="match status" value="1"/>
</dbReference>
<name>A0A2G3AHI3_CAPAN</name>
<keyword evidence="2" id="KW-0611">Plant defense</keyword>
<feature type="domain" description="AP2/ERF" evidence="9">
    <location>
        <begin position="265"/>
        <end position="323"/>
    </location>
</feature>
<evidence type="ECO:0000313" key="11">
    <source>
        <dbReference type="Proteomes" id="UP000222542"/>
    </source>
</evidence>
<evidence type="ECO:0000256" key="1">
    <source>
        <dbReference type="ARBA" id="ARBA00004123"/>
    </source>
</evidence>
<dbReference type="GO" id="GO:0009873">
    <property type="term" value="P:ethylene-activated signaling pathway"/>
    <property type="evidence" value="ECO:0007669"/>
    <property type="project" value="InterPro"/>
</dbReference>
<evidence type="ECO:0000256" key="4">
    <source>
        <dbReference type="ARBA" id="ARBA00023125"/>
    </source>
</evidence>
<evidence type="ECO:0000256" key="2">
    <source>
        <dbReference type="ARBA" id="ARBA00022821"/>
    </source>
</evidence>
<organism evidence="10 11">
    <name type="scientific">Capsicum annuum</name>
    <name type="common">Capsicum pepper</name>
    <dbReference type="NCBI Taxonomy" id="4072"/>
    <lineage>
        <taxon>Eukaryota</taxon>
        <taxon>Viridiplantae</taxon>
        <taxon>Streptophyta</taxon>
        <taxon>Embryophyta</taxon>
        <taxon>Tracheophyta</taxon>
        <taxon>Spermatophyta</taxon>
        <taxon>Magnoliopsida</taxon>
        <taxon>eudicotyledons</taxon>
        <taxon>Gunneridae</taxon>
        <taxon>Pentapetalae</taxon>
        <taxon>asterids</taxon>
        <taxon>lamiids</taxon>
        <taxon>Solanales</taxon>
        <taxon>Solanaceae</taxon>
        <taxon>Solanoideae</taxon>
        <taxon>Capsiceae</taxon>
        <taxon>Capsicum</taxon>
    </lineage>
</organism>
<evidence type="ECO:0000256" key="6">
    <source>
        <dbReference type="ARBA" id="ARBA00023163"/>
    </source>
</evidence>
<dbReference type="SMART" id="SM00380">
    <property type="entry name" value="AP2"/>
    <property type="match status" value="2"/>
</dbReference>
<feature type="domain" description="AP2/ERF" evidence="9">
    <location>
        <begin position="83"/>
        <end position="141"/>
    </location>
</feature>
<dbReference type="GO" id="GO:0003677">
    <property type="term" value="F:DNA binding"/>
    <property type="evidence" value="ECO:0007669"/>
    <property type="project" value="UniProtKB-KW"/>
</dbReference>
<keyword evidence="3" id="KW-0805">Transcription regulation</keyword>
<dbReference type="FunFam" id="3.30.730.10:FF:000001">
    <property type="entry name" value="Ethylene-responsive transcription factor 2"/>
    <property type="match status" value="2"/>
</dbReference>
<dbReference type="GO" id="GO:0006952">
    <property type="term" value="P:defense response"/>
    <property type="evidence" value="ECO:0007669"/>
    <property type="project" value="UniProtKB-KW"/>
</dbReference>
<gene>
    <name evidence="10" type="ORF">T459_01552</name>
</gene>
<dbReference type="InterPro" id="IPR044808">
    <property type="entry name" value="ERF_plant"/>
</dbReference>
<protein>
    <submittedName>
        <fullName evidence="10">Ethylene-responsive transcription factor 2</fullName>
    </submittedName>
</protein>
<evidence type="ECO:0000256" key="3">
    <source>
        <dbReference type="ARBA" id="ARBA00023015"/>
    </source>
</evidence>
<dbReference type="InterPro" id="IPR036955">
    <property type="entry name" value="AP2/ERF_dom_sf"/>
</dbReference>
<evidence type="ECO:0000259" key="9">
    <source>
        <dbReference type="PROSITE" id="PS51032"/>
    </source>
</evidence>
<proteinExistence type="predicted"/>
<keyword evidence="7" id="KW-0539">Nucleus</keyword>
<dbReference type="SUPFAM" id="SSF54171">
    <property type="entry name" value="DNA-binding domain"/>
    <property type="match status" value="2"/>
</dbReference>
<feature type="region of interest" description="Disordered" evidence="8">
    <location>
        <begin position="154"/>
        <end position="193"/>
    </location>
</feature>
<dbReference type="Gene3D" id="3.30.730.10">
    <property type="entry name" value="AP2/ERF domain"/>
    <property type="match status" value="2"/>
</dbReference>
<evidence type="ECO:0000256" key="7">
    <source>
        <dbReference type="ARBA" id="ARBA00023242"/>
    </source>
</evidence>
<evidence type="ECO:0000313" key="10">
    <source>
        <dbReference type="EMBL" id="PHT93670.1"/>
    </source>
</evidence>
<keyword evidence="4" id="KW-0238">DNA-binding</keyword>
<reference evidence="10 11" key="2">
    <citation type="journal article" date="2017" name="Genome Biol.">
        <title>New reference genome sequences of hot pepper reveal the massive evolution of plant disease-resistance genes by retroduplication.</title>
        <authorList>
            <person name="Kim S."/>
            <person name="Park J."/>
            <person name="Yeom S.I."/>
            <person name="Kim Y.M."/>
            <person name="Seo E."/>
            <person name="Kim K.T."/>
            <person name="Kim M.S."/>
            <person name="Lee J.M."/>
            <person name="Cheong K."/>
            <person name="Shin H.S."/>
            <person name="Kim S.B."/>
            <person name="Han K."/>
            <person name="Lee J."/>
            <person name="Park M."/>
            <person name="Lee H.A."/>
            <person name="Lee H.Y."/>
            <person name="Lee Y."/>
            <person name="Oh S."/>
            <person name="Lee J.H."/>
            <person name="Choi E."/>
            <person name="Choi E."/>
            <person name="Lee S.E."/>
            <person name="Jeon J."/>
            <person name="Kim H."/>
            <person name="Choi G."/>
            <person name="Song H."/>
            <person name="Lee J."/>
            <person name="Lee S.C."/>
            <person name="Kwon J.K."/>
            <person name="Lee H.Y."/>
            <person name="Koo N."/>
            <person name="Hong Y."/>
            <person name="Kim R.W."/>
            <person name="Kang W.H."/>
            <person name="Huh J.H."/>
            <person name="Kang B.C."/>
            <person name="Yang T.J."/>
            <person name="Lee Y.H."/>
            <person name="Bennetzen J.L."/>
            <person name="Choi D."/>
        </authorList>
    </citation>
    <scope>NUCLEOTIDE SEQUENCE [LARGE SCALE GENOMIC DNA]</scope>
    <source>
        <strain evidence="11">cv. CM334</strain>
    </source>
</reference>
<dbReference type="EMBL" id="AYRZ02000001">
    <property type="protein sequence ID" value="PHT93670.1"/>
    <property type="molecule type" value="Genomic_DNA"/>
</dbReference>
<comment type="caution">
    <text evidence="10">The sequence shown here is derived from an EMBL/GenBank/DDBJ whole genome shotgun (WGS) entry which is preliminary data.</text>
</comment>
<dbReference type="InterPro" id="IPR016177">
    <property type="entry name" value="DNA-bd_dom_sf"/>
</dbReference>
<evidence type="ECO:0000256" key="8">
    <source>
        <dbReference type="SAM" id="MobiDB-lite"/>
    </source>
</evidence>
<dbReference type="Pfam" id="PF00847">
    <property type="entry name" value="AP2"/>
    <property type="match status" value="2"/>
</dbReference>
<dbReference type="PROSITE" id="PS51032">
    <property type="entry name" value="AP2_ERF"/>
    <property type="match status" value="2"/>
</dbReference>
<dbReference type="PANTHER" id="PTHR31190:SF102">
    <property type="entry name" value="AP2_ERF DOMAIN-CONTAINING PROTEIN"/>
    <property type="match status" value="1"/>
</dbReference>
<keyword evidence="11" id="KW-1185">Reference proteome</keyword>
<dbReference type="GO" id="GO:0005634">
    <property type="term" value="C:nucleus"/>
    <property type="evidence" value="ECO:0007669"/>
    <property type="project" value="UniProtKB-SubCell"/>
</dbReference>
<evidence type="ECO:0000256" key="5">
    <source>
        <dbReference type="ARBA" id="ARBA00023159"/>
    </source>
</evidence>
<dbReference type="OMA" id="RTPEICS"/>
<dbReference type="PRINTS" id="PR00367">
    <property type="entry name" value="ETHRSPELEMNT"/>
</dbReference>
<dbReference type="AlphaFoldDB" id="A0A2G3AHI3"/>
<reference evidence="10 11" key="1">
    <citation type="journal article" date="2014" name="Nat. Genet.">
        <title>Genome sequence of the hot pepper provides insights into the evolution of pungency in Capsicum species.</title>
        <authorList>
            <person name="Kim S."/>
            <person name="Park M."/>
            <person name="Yeom S.I."/>
            <person name="Kim Y.M."/>
            <person name="Lee J.M."/>
            <person name="Lee H.A."/>
            <person name="Seo E."/>
            <person name="Choi J."/>
            <person name="Cheong K."/>
            <person name="Kim K.T."/>
            <person name="Jung K."/>
            <person name="Lee G.W."/>
            <person name="Oh S.K."/>
            <person name="Bae C."/>
            <person name="Kim S.B."/>
            <person name="Lee H.Y."/>
            <person name="Kim S.Y."/>
            <person name="Kim M.S."/>
            <person name="Kang B.C."/>
            <person name="Jo Y.D."/>
            <person name="Yang H.B."/>
            <person name="Jeong H.J."/>
            <person name="Kang W.H."/>
            <person name="Kwon J.K."/>
            <person name="Shin C."/>
            <person name="Lim J.Y."/>
            <person name="Park J.H."/>
            <person name="Huh J.H."/>
            <person name="Kim J.S."/>
            <person name="Kim B.D."/>
            <person name="Cohen O."/>
            <person name="Paran I."/>
            <person name="Suh M.C."/>
            <person name="Lee S.B."/>
            <person name="Kim Y.K."/>
            <person name="Shin Y."/>
            <person name="Noh S.J."/>
            <person name="Park J."/>
            <person name="Seo Y.S."/>
            <person name="Kwon S.Y."/>
            <person name="Kim H.A."/>
            <person name="Park J.M."/>
            <person name="Kim H.J."/>
            <person name="Choi S.B."/>
            <person name="Bosland P.W."/>
            <person name="Reeves G."/>
            <person name="Jo S.H."/>
            <person name="Lee B.W."/>
            <person name="Cho H.T."/>
            <person name="Choi H.S."/>
            <person name="Lee M.S."/>
            <person name="Yu Y."/>
            <person name="Do Choi Y."/>
            <person name="Park B.S."/>
            <person name="van Deynze A."/>
            <person name="Ashrafi H."/>
            <person name="Hill T."/>
            <person name="Kim W.T."/>
            <person name="Pai H.S."/>
            <person name="Ahn H.K."/>
            <person name="Yeam I."/>
            <person name="Giovannoni J.J."/>
            <person name="Rose J.K."/>
            <person name="Sorensen I."/>
            <person name="Lee S.J."/>
            <person name="Kim R.W."/>
            <person name="Choi I.Y."/>
            <person name="Choi B.S."/>
            <person name="Lim J.S."/>
            <person name="Lee Y.H."/>
            <person name="Choi D."/>
        </authorList>
    </citation>
    <scope>NUCLEOTIDE SEQUENCE [LARGE SCALE GENOMIC DNA]</scope>
    <source>
        <strain evidence="11">cv. CM334</strain>
    </source>
</reference>
<dbReference type="STRING" id="4072.A0A2G3AHI3"/>